<evidence type="ECO:0000256" key="9">
    <source>
        <dbReference type="SAM" id="SignalP"/>
    </source>
</evidence>
<name>A0AB34G6H3_9HYPO</name>
<keyword evidence="5 8" id="KW-0378">Hydrolase</keyword>
<gene>
    <name evidence="13" type="ORF">O9K51_01115</name>
</gene>
<keyword evidence="4 9" id="KW-0732">Signal</keyword>
<feature type="active site" description="Charge relay system" evidence="7 8">
    <location>
        <position position="549"/>
    </location>
</feature>
<feature type="active site" description="Charge relay system" evidence="7 8">
    <location>
        <position position="224"/>
    </location>
</feature>
<dbReference type="CDD" id="cd02124">
    <property type="entry name" value="PA_PoS1_like"/>
    <property type="match status" value="1"/>
</dbReference>
<dbReference type="InterPro" id="IPR010435">
    <property type="entry name" value="C5a/SBT2-like_Fn3"/>
</dbReference>
<evidence type="ECO:0000259" key="11">
    <source>
        <dbReference type="Pfam" id="PF02225"/>
    </source>
</evidence>
<dbReference type="PANTHER" id="PTHR43806">
    <property type="entry name" value="PEPTIDASE S8"/>
    <property type="match status" value="1"/>
</dbReference>
<dbReference type="InterPro" id="IPR015500">
    <property type="entry name" value="Peptidase_S8_subtilisin-rel"/>
</dbReference>
<dbReference type="PROSITE" id="PS00136">
    <property type="entry name" value="SUBTILASE_ASP"/>
    <property type="match status" value="1"/>
</dbReference>
<feature type="chain" id="PRO_5044204514" evidence="9">
    <location>
        <begin position="22"/>
        <end position="896"/>
    </location>
</feature>
<dbReference type="PROSITE" id="PS51892">
    <property type="entry name" value="SUBTILASE"/>
    <property type="match status" value="1"/>
</dbReference>
<dbReference type="SUPFAM" id="SSF52743">
    <property type="entry name" value="Subtilisin-like"/>
    <property type="match status" value="1"/>
</dbReference>
<dbReference type="GO" id="GO:0004252">
    <property type="term" value="F:serine-type endopeptidase activity"/>
    <property type="evidence" value="ECO:0007669"/>
    <property type="project" value="UniProtKB-UniRule"/>
</dbReference>
<dbReference type="GO" id="GO:0016020">
    <property type="term" value="C:membrane"/>
    <property type="evidence" value="ECO:0007669"/>
    <property type="project" value="InterPro"/>
</dbReference>
<keyword evidence="14" id="KW-1185">Reference proteome</keyword>
<dbReference type="InterPro" id="IPR023827">
    <property type="entry name" value="Peptidase_S8_Asp-AS"/>
</dbReference>
<dbReference type="PANTHER" id="PTHR43806:SF66">
    <property type="entry name" value="SERIN ENDOPEPTIDASE"/>
    <property type="match status" value="1"/>
</dbReference>
<dbReference type="Pfam" id="PF00082">
    <property type="entry name" value="Peptidase_S8"/>
    <property type="match status" value="1"/>
</dbReference>
<dbReference type="Proteomes" id="UP001163105">
    <property type="component" value="Unassembled WGS sequence"/>
</dbReference>
<dbReference type="PROSITE" id="PS00137">
    <property type="entry name" value="SUBTILASE_HIS"/>
    <property type="match status" value="1"/>
</dbReference>
<protein>
    <submittedName>
        <fullName evidence="13">Subtilisin</fullName>
    </submittedName>
</protein>
<evidence type="ECO:0000256" key="8">
    <source>
        <dbReference type="PROSITE-ProRule" id="PRU01240"/>
    </source>
</evidence>
<dbReference type="InterPro" id="IPR003137">
    <property type="entry name" value="PA_domain"/>
</dbReference>
<proteinExistence type="inferred from homology"/>
<dbReference type="InterPro" id="IPR036852">
    <property type="entry name" value="Peptidase_S8/S53_dom_sf"/>
</dbReference>
<keyword evidence="2" id="KW-0964">Secreted</keyword>
<dbReference type="InterPro" id="IPR034187">
    <property type="entry name" value="Peptidases_S8_5"/>
</dbReference>
<feature type="signal peptide" evidence="9">
    <location>
        <begin position="1"/>
        <end position="21"/>
    </location>
</feature>
<evidence type="ECO:0000256" key="3">
    <source>
        <dbReference type="ARBA" id="ARBA00022670"/>
    </source>
</evidence>
<evidence type="ECO:0000313" key="13">
    <source>
        <dbReference type="EMBL" id="KAJ6446342.1"/>
    </source>
</evidence>
<feature type="domain" description="Peptidase S8/S53" evidence="10">
    <location>
        <begin position="165"/>
        <end position="588"/>
    </location>
</feature>
<evidence type="ECO:0000256" key="1">
    <source>
        <dbReference type="ARBA" id="ARBA00011073"/>
    </source>
</evidence>
<dbReference type="InterPro" id="IPR022398">
    <property type="entry name" value="Peptidase_S8_His-AS"/>
</dbReference>
<keyword evidence="6 8" id="KW-0720">Serine protease</keyword>
<evidence type="ECO:0000256" key="7">
    <source>
        <dbReference type="PIRSR" id="PIRSR615500-1"/>
    </source>
</evidence>
<evidence type="ECO:0000256" key="5">
    <source>
        <dbReference type="ARBA" id="ARBA00022801"/>
    </source>
</evidence>
<evidence type="ECO:0000313" key="14">
    <source>
        <dbReference type="Proteomes" id="UP001163105"/>
    </source>
</evidence>
<dbReference type="EMBL" id="JAQHRD010000001">
    <property type="protein sequence ID" value="KAJ6446342.1"/>
    <property type="molecule type" value="Genomic_DNA"/>
</dbReference>
<keyword evidence="2" id="KW-0134">Cell wall</keyword>
<dbReference type="Pfam" id="PF02225">
    <property type="entry name" value="PA"/>
    <property type="match status" value="1"/>
</dbReference>
<keyword evidence="3 8" id="KW-0645">Protease</keyword>
<feature type="domain" description="PA" evidence="11">
    <location>
        <begin position="391"/>
        <end position="452"/>
    </location>
</feature>
<feature type="active site" description="Charge relay system" evidence="7 8">
    <location>
        <position position="174"/>
    </location>
</feature>
<dbReference type="InterPro" id="IPR050131">
    <property type="entry name" value="Peptidase_S8_subtilisin-like"/>
</dbReference>
<evidence type="ECO:0000256" key="4">
    <source>
        <dbReference type="ARBA" id="ARBA00022729"/>
    </source>
</evidence>
<sequence length="896" mass="95229">MQRTVMVRSALLAPFLLAVSAALKDTTPIPDVNIRQFVPGAYIFELEDGHDASAVTRQVGAAGTTRMHLDYKLFKGISVQLHNVKTAKTMAMKIASNPAVKNVWPIEVYPMPKPAGLQIIKAKDMALNQDQHGLVARANKSLGPDTYAPHVMTQVDKLHAKGITGKGIKVAVVDTGVDYGHPALGGCFGKGCLVSFGTDLVGDDYTGSFSLPKPDDDPMDCNGHGTHVSGIIAAQKNNHNFLGAAPDVTLGMYRVFGCKGGAADDVVISAFNKAFEDGADIITASIGEPGGWSEHPWGVVASHIVDQGVPCTIAAGNEGDSGMFYSSSAGDANGVIAVTSFENTIDPLLAYLGSYSIDGGEDQDIGYLAAQDVDGWPGTPLPIHATSLDATVVDDSCNPPPDDTPDLTGFAVLVRRGGCTYTQKAINIAAKNGTYLLLYNNKAGISTPIMGAVPSSFVAGAMILPEHGELFVAALKSGLNVTVTLVSPANVTEYFVTGSVDQQIGGAVNTFSSWGPTWEMRFKPQIGAPGGMIVSTWTGGEYATANGTSMATPMIASVLALIAQVRGTLDPKLLTNLISATANPQLWNDGQQFYDKLAPAPQQGAGLIQAFDAAYSTTMLSPSSLSFNDTANFVKEHTIEISNAGPEEVSYKISQVPALTMYTLKERGAYTMEFPNEITDGHATLTFSEQTVTLQPGVTKSITVSAQPPQGPNESRLPVWSGYITVNGTDGSSLSMPYQGLLGSLQSQTVLAKDQAGVGYYSQQTLAPDGWTFELPAPGTAQKDDFIGIWAKLALGTPQMRCDIVPMTTCPPKNLTVNDPLGDDFKTIGQPAGWPVRHLPRNGNYLPWDGQLDSGSYIPTGKYKFVIRALRIFGDETKLEEWDKAESSRFFIKYKT</sequence>
<reference evidence="13" key="1">
    <citation type="submission" date="2023-01" db="EMBL/GenBank/DDBJ databases">
        <title>The growth and conidiation of Purpureocillium lavendulum are regulated by nitrogen source and histone H3K14 acetylation.</title>
        <authorList>
            <person name="Tang P."/>
            <person name="Han J."/>
            <person name="Zhang C."/>
            <person name="Tang P."/>
            <person name="Qi F."/>
            <person name="Zhang K."/>
            <person name="Liang L."/>
        </authorList>
    </citation>
    <scope>NUCLEOTIDE SEQUENCE</scope>
    <source>
        <strain evidence="13">YMF1.00683</strain>
    </source>
</reference>
<dbReference type="Pfam" id="PF06280">
    <property type="entry name" value="fn3_5"/>
    <property type="match status" value="1"/>
</dbReference>
<dbReference type="GO" id="GO:0006508">
    <property type="term" value="P:proteolysis"/>
    <property type="evidence" value="ECO:0007669"/>
    <property type="project" value="UniProtKB-KW"/>
</dbReference>
<comment type="similarity">
    <text evidence="1 8">Belongs to the peptidase S8 family.</text>
</comment>
<dbReference type="Gene3D" id="3.40.50.200">
    <property type="entry name" value="Peptidase S8/S53 domain"/>
    <property type="match status" value="2"/>
</dbReference>
<organism evidence="13 14">
    <name type="scientific">Purpureocillium lavendulum</name>
    <dbReference type="NCBI Taxonomy" id="1247861"/>
    <lineage>
        <taxon>Eukaryota</taxon>
        <taxon>Fungi</taxon>
        <taxon>Dikarya</taxon>
        <taxon>Ascomycota</taxon>
        <taxon>Pezizomycotina</taxon>
        <taxon>Sordariomycetes</taxon>
        <taxon>Hypocreomycetidae</taxon>
        <taxon>Hypocreales</taxon>
        <taxon>Ophiocordycipitaceae</taxon>
        <taxon>Purpureocillium</taxon>
    </lineage>
</organism>
<feature type="domain" description="C5a peptidase/Subtilisin-like protease SBT2-like Fn3-like" evidence="12">
    <location>
        <begin position="626"/>
        <end position="738"/>
    </location>
</feature>
<dbReference type="AlphaFoldDB" id="A0AB34G6H3"/>
<evidence type="ECO:0000259" key="10">
    <source>
        <dbReference type="Pfam" id="PF00082"/>
    </source>
</evidence>
<comment type="caution">
    <text evidence="13">The sequence shown here is derived from an EMBL/GenBank/DDBJ whole genome shotgun (WGS) entry which is preliminary data.</text>
</comment>
<dbReference type="InterPro" id="IPR000209">
    <property type="entry name" value="Peptidase_S8/S53_dom"/>
</dbReference>
<dbReference type="PRINTS" id="PR00723">
    <property type="entry name" value="SUBTILISIN"/>
</dbReference>
<evidence type="ECO:0000256" key="2">
    <source>
        <dbReference type="ARBA" id="ARBA00022512"/>
    </source>
</evidence>
<evidence type="ECO:0000259" key="12">
    <source>
        <dbReference type="Pfam" id="PF06280"/>
    </source>
</evidence>
<evidence type="ECO:0000256" key="6">
    <source>
        <dbReference type="ARBA" id="ARBA00022825"/>
    </source>
</evidence>
<accession>A0AB34G6H3</accession>
<dbReference type="CDD" id="cd07489">
    <property type="entry name" value="Peptidases_S8_5"/>
    <property type="match status" value="1"/>
</dbReference>